<keyword evidence="2" id="KW-1185">Reference proteome</keyword>
<dbReference type="AlphaFoldDB" id="A0A151TGQ8"/>
<evidence type="ECO:0000313" key="1">
    <source>
        <dbReference type="EMBL" id="KYP66237.1"/>
    </source>
</evidence>
<gene>
    <name evidence="1" type="ORF">KK1_012524</name>
</gene>
<protein>
    <submittedName>
        <fullName evidence="1">Uncharacterized protein</fullName>
    </submittedName>
</protein>
<sequence>FASDYDRSMARKVWDLTCMDRYPDYLSKARTKAKQRENSDNIEDLKGHGPRGIRTEMWDGLVDIWATQEWKRKSIAGKNNRASKPDAMVHTGGSRSFGRHLRKMVFIVNTFSINIDNSFLC</sequence>
<dbReference type="InterPro" id="IPR004252">
    <property type="entry name" value="Probable_transposase_24"/>
</dbReference>
<organism evidence="1 2">
    <name type="scientific">Cajanus cajan</name>
    <name type="common">Pigeon pea</name>
    <name type="synonym">Cajanus indicus</name>
    <dbReference type="NCBI Taxonomy" id="3821"/>
    <lineage>
        <taxon>Eukaryota</taxon>
        <taxon>Viridiplantae</taxon>
        <taxon>Streptophyta</taxon>
        <taxon>Embryophyta</taxon>
        <taxon>Tracheophyta</taxon>
        <taxon>Spermatophyta</taxon>
        <taxon>Magnoliopsida</taxon>
        <taxon>eudicotyledons</taxon>
        <taxon>Gunneridae</taxon>
        <taxon>Pentapetalae</taxon>
        <taxon>rosids</taxon>
        <taxon>fabids</taxon>
        <taxon>Fabales</taxon>
        <taxon>Fabaceae</taxon>
        <taxon>Papilionoideae</taxon>
        <taxon>50 kb inversion clade</taxon>
        <taxon>NPAAA clade</taxon>
        <taxon>indigoferoid/millettioid clade</taxon>
        <taxon>Phaseoleae</taxon>
        <taxon>Cajanus</taxon>
    </lineage>
</organism>
<accession>A0A151TGQ8</accession>
<feature type="non-terminal residue" evidence="1">
    <location>
        <position position="1"/>
    </location>
</feature>
<proteinExistence type="predicted"/>
<dbReference type="EMBL" id="CM003608">
    <property type="protein sequence ID" value="KYP66237.1"/>
    <property type="molecule type" value="Genomic_DNA"/>
</dbReference>
<name>A0A151TGQ8_CAJCA</name>
<evidence type="ECO:0000313" key="2">
    <source>
        <dbReference type="Proteomes" id="UP000075243"/>
    </source>
</evidence>
<reference evidence="1 2" key="1">
    <citation type="journal article" date="2012" name="Nat. Biotechnol.">
        <title>Draft genome sequence of pigeonpea (Cajanus cajan), an orphan legume crop of resource-poor farmers.</title>
        <authorList>
            <person name="Varshney R.K."/>
            <person name="Chen W."/>
            <person name="Li Y."/>
            <person name="Bharti A.K."/>
            <person name="Saxena R.K."/>
            <person name="Schlueter J.A."/>
            <person name="Donoghue M.T."/>
            <person name="Azam S."/>
            <person name="Fan G."/>
            <person name="Whaley A.M."/>
            <person name="Farmer A.D."/>
            <person name="Sheridan J."/>
            <person name="Iwata A."/>
            <person name="Tuteja R."/>
            <person name="Penmetsa R.V."/>
            <person name="Wu W."/>
            <person name="Upadhyaya H.D."/>
            <person name="Yang S.P."/>
            <person name="Shah T."/>
            <person name="Saxena K.B."/>
            <person name="Michael T."/>
            <person name="McCombie W.R."/>
            <person name="Yang B."/>
            <person name="Zhang G."/>
            <person name="Yang H."/>
            <person name="Wang J."/>
            <person name="Spillane C."/>
            <person name="Cook D.R."/>
            <person name="May G.D."/>
            <person name="Xu X."/>
            <person name="Jackson S.A."/>
        </authorList>
    </citation>
    <scope>NUCLEOTIDE SEQUENCE [LARGE SCALE GENOMIC DNA]</scope>
    <source>
        <strain evidence="2">cv. Asha</strain>
    </source>
</reference>
<dbReference type="Gramene" id="C.cajan_12152.t">
    <property type="protein sequence ID" value="C.cajan_12152.t.cds1"/>
    <property type="gene ID" value="C.cajan_12152"/>
</dbReference>
<dbReference type="Proteomes" id="UP000075243">
    <property type="component" value="Chromosome 6"/>
</dbReference>
<dbReference type="STRING" id="3821.A0A151TGQ8"/>
<dbReference type="Pfam" id="PF03004">
    <property type="entry name" value="Transposase_24"/>
    <property type="match status" value="1"/>
</dbReference>